<dbReference type="EMBL" id="OR769219">
    <property type="protein sequence ID" value="WQJ51442.1"/>
    <property type="molecule type" value="Genomic_DNA"/>
</dbReference>
<accession>A0ABZ0Z1F4</accession>
<sequence length="37" mass="4248">MMLTEIRQMVDQLNDGDISYDEVNAIFGKIDKMISGR</sequence>
<reference evidence="1 2" key="1">
    <citation type="submission" date="2023-11" db="EMBL/GenBank/DDBJ databases">
        <authorList>
            <person name="Cook R."/>
            <person name="Crisci M."/>
            <person name="Pye H."/>
            <person name="Adriaenssens E."/>
            <person name="Santini J."/>
        </authorList>
    </citation>
    <scope>NUCLEOTIDE SEQUENCE [LARGE SCALE GENOMIC DNA]</scope>
    <source>
        <strain evidence="1">Lak_Megaphage_RVC_AP3_GC26</strain>
    </source>
</reference>
<name>A0ABZ0Z1F4_9CAUD</name>
<evidence type="ECO:0000313" key="2">
    <source>
        <dbReference type="Proteomes" id="UP001348805"/>
    </source>
</evidence>
<evidence type="ECO:0000313" key="1">
    <source>
        <dbReference type="EMBL" id="WQJ51442.1"/>
    </source>
</evidence>
<evidence type="ECO:0008006" key="3">
    <source>
        <dbReference type="Google" id="ProtNLM"/>
    </source>
</evidence>
<keyword evidence="2" id="KW-1185">Reference proteome</keyword>
<protein>
    <recommendedName>
        <fullName evidence="3">SHOCT domain-containing protein</fullName>
    </recommendedName>
</protein>
<organism evidence="1 2">
    <name type="scientific">phage Lak_Megaphage_RVC_AP3_GC26</name>
    <dbReference type="NCBI Taxonomy" id="3109225"/>
    <lineage>
        <taxon>Viruses</taxon>
        <taxon>Duplodnaviria</taxon>
        <taxon>Heunggongvirae</taxon>
        <taxon>Uroviricota</taxon>
        <taxon>Caudoviricetes</taxon>
        <taxon>Caudoviricetes code 15 clade</taxon>
    </lineage>
</organism>
<proteinExistence type="predicted"/>
<dbReference type="Proteomes" id="UP001348805">
    <property type="component" value="Segment"/>
</dbReference>